<keyword evidence="2" id="KW-0378">Hydrolase</keyword>
<dbReference type="Proteomes" id="UP000663801">
    <property type="component" value="Unassembled WGS sequence"/>
</dbReference>
<dbReference type="EMBL" id="JAERWL010000012">
    <property type="protein sequence ID" value="MBM9477742.1"/>
    <property type="molecule type" value="Genomic_DNA"/>
</dbReference>
<gene>
    <name evidence="2" type="ORF">JL107_14920</name>
</gene>
<keyword evidence="3" id="KW-1185">Reference proteome</keyword>
<reference evidence="2" key="1">
    <citation type="submission" date="2021-01" db="EMBL/GenBank/DDBJ databases">
        <title>KCTC 19127 draft genome.</title>
        <authorList>
            <person name="An D."/>
        </authorList>
    </citation>
    <scope>NUCLEOTIDE SEQUENCE</scope>
    <source>
        <strain evidence="2">KCTC 19127</strain>
    </source>
</reference>
<accession>A0A938YKN7</accession>
<dbReference type="SUPFAM" id="SSF53474">
    <property type="entry name" value="alpha/beta-Hydrolases"/>
    <property type="match status" value="1"/>
</dbReference>
<name>A0A938YKN7_9ACTN</name>
<dbReference type="InterPro" id="IPR029058">
    <property type="entry name" value="AB_hydrolase_fold"/>
</dbReference>
<feature type="compositionally biased region" description="Polar residues" evidence="1">
    <location>
        <begin position="1"/>
        <end position="11"/>
    </location>
</feature>
<dbReference type="RefSeq" id="WP_205257855.1">
    <property type="nucleotide sequence ID" value="NZ_BAAAPV010000005.1"/>
</dbReference>
<dbReference type="Gene3D" id="3.40.50.1820">
    <property type="entry name" value="alpha/beta hydrolase"/>
    <property type="match status" value="1"/>
</dbReference>
<comment type="caution">
    <text evidence="2">The sequence shown here is derived from an EMBL/GenBank/DDBJ whole genome shotgun (WGS) entry which is preliminary data.</text>
</comment>
<organism evidence="2 3">
    <name type="scientific">Nakamurella flavida</name>
    <dbReference type="NCBI Taxonomy" id="363630"/>
    <lineage>
        <taxon>Bacteria</taxon>
        <taxon>Bacillati</taxon>
        <taxon>Actinomycetota</taxon>
        <taxon>Actinomycetes</taxon>
        <taxon>Nakamurellales</taxon>
        <taxon>Nakamurellaceae</taxon>
        <taxon>Nakamurella</taxon>
    </lineage>
</organism>
<proteinExistence type="predicted"/>
<dbReference type="AlphaFoldDB" id="A0A938YKN7"/>
<dbReference type="GO" id="GO:0016787">
    <property type="term" value="F:hydrolase activity"/>
    <property type="evidence" value="ECO:0007669"/>
    <property type="project" value="UniProtKB-KW"/>
</dbReference>
<feature type="region of interest" description="Disordered" evidence="1">
    <location>
        <begin position="1"/>
        <end position="41"/>
    </location>
</feature>
<protein>
    <submittedName>
        <fullName evidence="2">Alpha/beta hydrolase</fullName>
    </submittedName>
</protein>
<evidence type="ECO:0000313" key="2">
    <source>
        <dbReference type="EMBL" id="MBM9477742.1"/>
    </source>
</evidence>
<evidence type="ECO:0000313" key="3">
    <source>
        <dbReference type="Proteomes" id="UP000663801"/>
    </source>
</evidence>
<sequence length="362" mass="38329">MQGTTVRSRSTPHPVDPAPGSRTRPGRHAAPDDVADPARTQVHLPDLLDSAEPLLFDDEDLQLPPPDPTAHGALRLPDGRALAWGEYGNSRGLPCVLIPDRLSSRMAPGWLLHDTALPASTRLLALDRPGIGASDPIGFGGTEQPAEDLRRLVETLAVGRVAVIGVGHGVGDALAFASRYPGMVVSVTAVSAGLPPQAPARRGLRGLLSRGPRTHAGHLAGWVTAAGHDADLTSFTVWERLVDRLDPDARAELGERWLEVDFRRAVAADAAQQGGPWTVPASPVDDPSWAQEARGVRAPVHLWLGQREAVLAAARLQAEAADRPDWRVTRVAGTSALLSAWPEILADVTASFQAGPDARSVS</sequence>
<evidence type="ECO:0000256" key="1">
    <source>
        <dbReference type="SAM" id="MobiDB-lite"/>
    </source>
</evidence>